<keyword evidence="5" id="KW-0560">Oxidoreductase</keyword>
<accession>A0ABR0E9I5</accession>
<organism evidence="6 7">
    <name type="scientific">Zasmidium cellare</name>
    <name type="common">Wine cellar mold</name>
    <name type="synonym">Racodium cellare</name>
    <dbReference type="NCBI Taxonomy" id="395010"/>
    <lineage>
        <taxon>Eukaryota</taxon>
        <taxon>Fungi</taxon>
        <taxon>Dikarya</taxon>
        <taxon>Ascomycota</taxon>
        <taxon>Pezizomycotina</taxon>
        <taxon>Dothideomycetes</taxon>
        <taxon>Dothideomycetidae</taxon>
        <taxon>Mycosphaerellales</taxon>
        <taxon>Mycosphaerellaceae</taxon>
        <taxon>Zasmidium</taxon>
    </lineage>
</organism>
<comment type="caution">
    <text evidence="6">The sequence shown here is derived from an EMBL/GenBank/DDBJ whole genome shotgun (WGS) entry which is preliminary data.</text>
</comment>
<evidence type="ECO:0000313" key="6">
    <source>
        <dbReference type="EMBL" id="KAK4498099.1"/>
    </source>
</evidence>
<sequence>MMTTLVILLLSPIIYYAAWLLFFDPLRHIPGPFYTRISSVWLVTQCRLHRRSKKIQELHKKYGDIVRISSNDVSINRPEAIQEIYNHQKEFAKGPWYGAFESPVKILLTTYDVDEHAEQRRNFAPAFSARALREFEPSMDQLYVVWKKRLLGLFDQNEAATVNLNEWVTFLAYDLIAEFVYGKPFGFIEKGEDFLDMITGLDRRSTTIALSGYYQPGFGRTCPGCPSTVSGARRRKIRTSTMEAYQDRVAHPDDSKRDLLSHMLVAKHKEGGPLPPEKFLPHMASMIAAGSDSTAASTLHFIDYVSRDADSQAKIHAEIDMVFPNVPSEDWIPSHHDTQKLTYTNAVLHEVLRLRPTSSMGLERCNTTKATTFGGYTIPPNTSVSIPTYSIHRHPEVYPDEEVFRPDRWLKGDTSMQHKCFSIFSHGPRNCIGQVFAWMEILKTIALVFKMFRVERRGKGESRLREGVFLKMEECFVVLERR</sequence>
<dbReference type="PROSITE" id="PS00086">
    <property type="entry name" value="CYTOCHROME_P450"/>
    <property type="match status" value="1"/>
</dbReference>
<dbReference type="InterPro" id="IPR036396">
    <property type="entry name" value="Cyt_P450_sf"/>
</dbReference>
<dbReference type="SUPFAM" id="SSF48264">
    <property type="entry name" value="Cytochrome P450"/>
    <property type="match status" value="1"/>
</dbReference>
<evidence type="ECO:0000256" key="1">
    <source>
        <dbReference type="ARBA" id="ARBA00001971"/>
    </source>
</evidence>
<dbReference type="InterPro" id="IPR017972">
    <property type="entry name" value="Cyt_P450_CS"/>
</dbReference>
<dbReference type="PRINTS" id="PR00463">
    <property type="entry name" value="EP450I"/>
</dbReference>
<keyword evidence="3 5" id="KW-0479">Metal-binding</keyword>
<dbReference type="EMBL" id="JAXOVC010000008">
    <property type="protein sequence ID" value="KAK4498099.1"/>
    <property type="molecule type" value="Genomic_DNA"/>
</dbReference>
<keyword evidence="7" id="KW-1185">Reference proteome</keyword>
<dbReference type="Pfam" id="PF00067">
    <property type="entry name" value="p450"/>
    <property type="match status" value="1"/>
</dbReference>
<dbReference type="InterPro" id="IPR001128">
    <property type="entry name" value="Cyt_P450"/>
</dbReference>
<gene>
    <name evidence="6" type="ORF">PRZ48_010755</name>
</gene>
<keyword evidence="5" id="KW-0503">Monooxygenase</keyword>
<name>A0ABR0E9I5_ZASCE</name>
<comment type="similarity">
    <text evidence="2 5">Belongs to the cytochrome P450 family.</text>
</comment>
<dbReference type="PANTHER" id="PTHR24305:SF166">
    <property type="entry name" value="CYTOCHROME P450 12A4, MITOCHONDRIAL-RELATED"/>
    <property type="match status" value="1"/>
</dbReference>
<dbReference type="PANTHER" id="PTHR24305">
    <property type="entry name" value="CYTOCHROME P450"/>
    <property type="match status" value="1"/>
</dbReference>
<dbReference type="PRINTS" id="PR00385">
    <property type="entry name" value="P450"/>
</dbReference>
<keyword evidence="4 5" id="KW-0408">Iron</keyword>
<reference evidence="6 7" key="1">
    <citation type="journal article" date="2023" name="G3 (Bethesda)">
        <title>A chromosome-level genome assembly of Zasmidium syzygii isolated from banana leaves.</title>
        <authorList>
            <person name="van Westerhoven A.C."/>
            <person name="Mehrabi R."/>
            <person name="Talebi R."/>
            <person name="Steentjes M.B.F."/>
            <person name="Corcolon B."/>
            <person name="Chong P.A."/>
            <person name="Kema G.H.J."/>
            <person name="Seidl M.F."/>
        </authorList>
    </citation>
    <scope>NUCLEOTIDE SEQUENCE [LARGE SCALE GENOMIC DNA]</scope>
    <source>
        <strain evidence="6 7">P124</strain>
    </source>
</reference>
<evidence type="ECO:0000256" key="3">
    <source>
        <dbReference type="ARBA" id="ARBA00022723"/>
    </source>
</evidence>
<evidence type="ECO:0000256" key="4">
    <source>
        <dbReference type="ARBA" id="ARBA00023004"/>
    </source>
</evidence>
<dbReference type="InterPro" id="IPR050121">
    <property type="entry name" value="Cytochrome_P450_monoxygenase"/>
</dbReference>
<evidence type="ECO:0008006" key="8">
    <source>
        <dbReference type="Google" id="ProtNLM"/>
    </source>
</evidence>
<dbReference type="Proteomes" id="UP001305779">
    <property type="component" value="Unassembled WGS sequence"/>
</dbReference>
<evidence type="ECO:0000256" key="2">
    <source>
        <dbReference type="ARBA" id="ARBA00010617"/>
    </source>
</evidence>
<comment type="cofactor">
    <cofactor evidence="1">
        <name>heme</name>
        <dbReference type="ChEBI" id="CHEBI:30413"/>
    </cofactor>
</comment>
<evidence type="ECO:0000256" key="5">
    <source>
        <dbReference type="RuleBase" id="RU000461"/>
    </source>
</evidence>
<protein>
    <recommendedName>
        <fullName evidence="8">Cytochrome P450</fullName>
    </recommendedName>
</protein>
<dbReference type="Gene3D" id="1.10.630.10">
    <property type="entry name" value="Cytochrome P450"/>
    <property type="match status" value="1"/>
</dbReference>
<proteinExistence type="inferred from homology"/>
<keyword evidence="5" id="KW-0349">Heme</keyword>
<evidence type="ECO:0000313" key="7">
    <source>
        <dbReference type="Proteomes" id="UP001305779"/>
    </source>
</evidence>
<dbReference type="InterPro" id="IPR002401">
    <property type="entry name" value="Cyt_P450_E_grp-I"/>
</dbReference>